<accession>A0A9X3XCC8</accession>
<evidence type="ECO:0000256" key="2">
    <source>
        <dbReference type="SAM" id="Phobius"/>
    </source>
</evidence>
<feature type="transmembrane region" description="Helical" evidence="2">
    <location>
        <begin position="266"/>
        <end position="290"/>
    </location>
</feature>
<dbReference type="SUPFAM" id="SSF48452">
    <property type="entry name" value="TPR-like"/>
    <property type="match status" value="1"/>
</dbReference>
<dbReference type="AlphaFoldDB" id="A0A9X3XCC8"/>
<evidence type="ECO:0000256" key="1">
    <source>
        <dbReference type="SAM" id="MobiDB-lite"/>
    </source>
</evidence>
<proteinExistence type="predicted"/>
<feature type="transmembrane region" description="Helical" evidence="2">
    <location>
        <begin position="225"/>
        <end position="246"/>
    </location>
</feature>
<organism evidence="5 6">
    <name type="scientific">Polyangium jinanense</name>
    <dbReference type="NCBI Taxonomy" id="2829994"/>
    <lineage>
        <taxon>Bacteria</taxon>
        <taxon>Pseudomonadati</taxon>
        <taxon>Myxococcota</taxon>
        <taxon>Polyangia</taxon>
        <taxon>Polyangiales</taxon>
        <taxon>Polyangiaceae</taxon>
        <taxon>Polyangium</taxon>
    </lineage>
</organism>
<protein>
    <submittedName>
        <fullName evidence="5">PEGA domain-containing protein</fullName>
    </submittedName>
</protein>
<comment type="caution">
    <text evidence="5">The sequence shown here is derived from an EMBL/GenBank/DDBJ whole genome shotgun (WGS) entry which is preliminary data.</text>
</comment>
<name>A0A9X3XCC8_9BACT</name>
<dbReference type="EMBL" id="JAGTJJ010000034">
    <property type="protein sequence ID" value="MDC3986073.1"/>
    <property type="molecule type" value="Genomic_DNA"/>
</dbReference>
<evidence type="ECO:0000313" key="6">
    <source>
        <dbReference type="Proteomes" id="UP001151081"/>
    </source>
</evidence>
<reference evidence="5 6" key="1">
    <citation type="submission" date="2021-04" db="EMBL/GenBank/DDBJ databases">
        <title>Genome analysis of Polyangium sp.</title>
        <authorList>
            <person name="Li Y."/>
            <person name="Wang J."/>
        </authorList>
    </citation>
    <scope>NUCLEOTIDE SEQUENCE [LARGE SCALE GENOMIC DNA]</scope>
    <source>
        <strain evidence="5 6">SDU14</strain>
    </source>
</reference>
<feature type="region of interest" description="Disordered" evidence="1">
    <location>
        <begin position="194"/>
        <end position="213"/>
    </location>
</feature>
<dbReference type="Proteomes" id="UP001151081">
    <property type="component" value="Unassembled WGS sequence"/>
</dbReference>
<evidence type="ECO:0000313" key="5">
    <source>
        <dbReference type="EMBL" id="MDC3986073.1"/>
    </source>
</evidence>
<keyword evidence="2" id="KW-1133">Transmembrane helix</keyword>
<evidence type="ECO:0000259" key="4">
    <source>
        <dbReference type="Pfam" id="PF08308"/>
    </source>
</evidence>
<keyword evidence="6" id="KW-1185">Reference proteome</keyword>
<dbReference type="InterPro" id="IPR011990">
    <property type="entry name" value="TPR-like_helical_dom_sf"/>
</dbReference>
<dbReference type="InterPro" id="IPR013229">
    <property type="entry name" value="PEGA"/>
</dbReference>
<feature type="compositionally biased region" description="Pro residues" evidence="1">
    <location>
        <begin position="198"/>
        <end position="213"/>
    </location>
</feature>
<dbReference type="Gene3D" id="1.25.40.10">
    <property type="entry name" value="Tetratricopeptide repeat domain"/>
    <property type="match status" value="1"/>
</dbReference>
<keyword evidence="2" id="KW-0472">Membrane</keyword>
<keyword evidence="2" id="KW-0812">Transmembrane</keyword>
<sequence length="323" mass="33340">MIPRRFVSSLVLAATLLCQGLAHAQSPADVAAARDLFRDGAKLAQEGRWAEARERYMRSLALKRAPLTLYSLGVANREIGRLVEALESFRAFLVEADLQNAANKPYEQPARDAIIALEKRVGRLDIRIAPAAPPALSVRVDGAEVPQAALGVPRIVDPGEHTIVVRAQGYREATTKAKVGEGEQTAVTVTLVRIAPKGPGPGPGPVKPPGGGTPPIVPEKPVAPIFLLAGGAVAFASGLTVGLIGVQKASDAPVQDGPEAALARRLALAGDIVGSAGILAAGAGLAMLLLGKPPDPPAESSESSEVSVQPFVTPTGFGLVGRF</sequence>
<dbReference type="RefSeq" id="WP_272428461.1">
    <property type="nucleotide sequence ID" value="NZ_JAGTJJ010000034.1"/>
</dbReference>
<feature type="chain" id="PRO_5040857313" evidence="3">
    <location>
        <begin position="25"/>
        <end position="323"/>
    </location>
</feature>
<dbReference type="Pfam" id="PF08308">
    <property type="entry name" value="PEGA"/>
    <property type="match status" value="1"/>
</dbReference>
<gene>
    <name evidence="5" type="ORF">KEG57_36690</name>
</gene>
<feature type="domain" description="PEGA" evidence="4">
    <location>
        <begin position="133"/>
        <end position="193"/>
    </location>
</feature>
<feature type="signal peptide" evidence="3">
    <location>
        <begin position="1"/>
        <end position="24"/>
    </location>
</feature>
<keyword evidence="3" id="KW-0732">Signal</keyword>
<evidence type="ECO:0000256" key="3">
    <source>
        <dbReference type="SAM" id="SignalP"/>
    </source>
</evidence>